<dbReference type="Gene3D" id="3.40.50.2300">
    <property type="match status" value="1"/>
</dbReference>
<evidence type="ECO:0000313" key="3">
    <source>
        <dbReference type="EMBL" id="RDE04355.1"/>
    </source>
</evidence>
<dbReference type="SUPFAM" id="SSF52172">
    <property type="entry name" value="CheY-like"/>
    <property type="match status" value="1"/>
</dbReference>
<feature type="domain" description="Response regulatory" evidence="2">
    <location>
        <begin position="49"/>
        <end position="159"/>
    </location>
</feature>
<evidence type="ECO:0000256" key="1">
    <source>
        <dbReference type="PROSITE-ProRule" id="PRU00169"/>
    </source>
</evidence>
<dbReference type="AlphaFoldDB" id="A0A369VRQ5"/>
<dbReference type="SMART" id="SM00448">
    <property type="entry name" value="REC"/>
    <property type="match status" value="1"/>
</dbReference>
<comment type="caution">
    <text evidence="3">The sequence shown here is derived from an EMBL/GenBank/DDBJ whole genome shotgun (WGS) entry which is preliminary data.</text>
</comment>
<dbReference type="OrthoDB" id="582170at2"/>
<dbReference type="Pfam" id="PF00072">
    <property type="entry name" value="Response_reg"/>
    <property type="match status" value="1"/>
</dbReference>
<proteinExistence type="predicted"/>
<dbReference type="InterPro" id="IPR011006">
    <property type="entry name" value="CheY-like_superfamily"/>
</dbReference>
<dbReference type="GO" id="GO:0000160">
    <property type="term" value="P:phosphorelay signal transduction system"/>
    <property type="evidence" value="ECO:0007669"/>
    <property type="project" value="InterPro"/>
</dbReference>
<dbReference type="RefSeq" id="WP_017980829.1">
    <property type="nucleotide sequence ID" value="NZ_QQNB01000005.1"/>
</dbReference>
<evidence type="ECO:0000313" key="4">
    <source>
        <dbReference type="Proteomes" id="UP000253918"/>
    </source>
</evidence>
<protein>
    <submittedName>
        <fullName evidence="3">Response regulator</fullName>
    </submittedName>
</protein>
<feature type="modified residue" description="4-aspartylphosphate" evidence="1">
    <location>
        <position position="99"/>
    </location>
</feature>
<sequence length="192" mass="20861">MLDFDYCGRRARDERAIALASPCAKARAIHFELATLYDRRAQQPLRSLRILVVEDEYLIASEIEETLAGKGAEIVGPAGCVETADELLSATAVQAAVVDLRLGGEMAFDLLDRLADRRVPAVLVTGYDREAIPPAYRALQLIQKPICADALTEALVAPAGLRFDNLDLRAFDDLHSARDLNGAAFVNKKAAP</sequence>
<reference evidence="3 4" key="1">
    <citation type="submission" date="2018-07" db="EMBL/GenBank/DDBJ databases">
        <title>a novel species of Sphingomonas isolated from the rhizosphere soil of Araceae plant.</title>
        <authorList>
            <person name="Zhiyong W."/>
            <person name="Qinglan Z."/>
            <person name="Zhiwei F."/>
            <person name="Ding X."/>
            <person name="Gejiao W."/>
            <person name="Shixue Z."/>
        </authorList>
    </citation>
    <scope>NUCLEOTIDE SEQUENCE [LARGE SCALE GENOMIC DNA]</scope>
    <source>
        <strain evidence="3 4">WZY 27</strain>
    </source>
</reference>
<dbReference type="Proteomes" id="UP000253918">
    <property type="component" value="Unassembled WGS sequence"/>
</dbReference>
<keyword evidence="4" id="KW-1185">Reference proteome</keyword>
<dbReference type="InterPro" id="IPR001789">
    <property type="entry name" value="Sig_transdc_resp-reg_receiver"/>
</dbReference>
<dbReference type="EMBL" id="QQNB01000005">
    <property type="protein sequence ID" value="RDE04355.1"/>
    <property type="molecule type" value="Genomic_DNA"/>
</dbReference>
<gene>
    <name evidence="3" type="ORF">DVW87_17200</name>
</gene>
<name>A0A369VRQ5_9SPHN</name>
<evidence type="ECO:0000259" key="2">
    <source>
        <dbReference type="PROSITE" id="PS50110"/>
    </source>
</evidence>
<accession>A0A369VRQ5</accession>
<dbReference type="PROSITE" id="PS50110">
    <property type="entry name" value="RESPONSE_REGULATORY"/>
    <property type="match status" value="1"/>
</dbReference>
<organism evidence="3 4">
    <name type="scientific">Sphingomonas aracearum</name>
    <dbReference type="NCBI Taxonomy" id="2283317"/>
    <lineage>
        <taxon>Bacteria</taxon>
        <taxon>Pseudomonadati</taxon>
        <taxon>Pseudomonadota</taxon>
        <taxon>Alphaproteobacteria</taxon>
        <taxon>Sphingomonadales</taxon>
        <taxon>Sphingomonadaceae</taxon>
        <taxon>Sphingomonas</taxon>
    </lineage>
</organism>
<keyword evidence="1" id="KW-0597">Phosphoprotein</keyword>